<dbReference type="EMBL" id="JABEZX010000008">
    <property type="protein sequence ID" value="MBA0562380.1"/>
    <property type="molecule type" value="Genomic_DNA"/>
</dbReference>
<dbReference type="SUPFAM" id="SSF53098">
    <property type="entry name" value="Ribonuclease H-like"/>
    <property type="match status" value="1"/>
</dbReference>
<protein>
    <recommendedName>
        <fullName evidence="1">RNase H type-1 domain-containing protein</fullName>
    </recommendedName>
</protein>
<dbReference type="GO" id="GO:0004523">
    <property type="term" value="F:RNA-DNA hybrid ribonuclease activity"/>
    <property type="evidence" value="ECO:0007669"/>
    <property type="project" value="InterPro"/>
</dbReference>
<dbReference type="Proteomes" id="UP000593572">
    <property type="component" value="Unassembled WGS sequence"/>
</dbReference>
<dbReference type="Pfam" id="PF13456">
    <property type="entry name" value="RVT_3"/>
    <property type="match status" value="1"/>
</dbReference>
<dbReference type="CDD" id="cd06222">
    <property type="entry name" value="RNase_H_like"/>
    <property type="match status" value="1"/>
</dbReference>
<organism evidence="2 3">
    <name type="scientific">Gossypium lobatum</name>
    <dbReference type="NCBI Taxonomy" id="34289"/>
    <lineage>
        <taxon>Eukaryota</taxon>
        <taxon>Viridiplantae</taxon>
        <taxon>Streptophyta</taxon>
        <taxon>Embryophyta</taxon>
        <taxon>Tracheophyta</taxon>
        <taxon>Spermatophyta</taxon>
        <taxon>Magnoliopsida</taxon>
        <taxon>eudicotyledons</taxon>
        <taxon>Gunneridae</taxon>
        <taxon>Pentapetalae</taxon>
        <taxon>rosids</taxon>
        <taxon>malvids</taxon>
        <taxon>Malvales</taxon>
        <taxon>Malvaceae</taxon>
        <taxon>Malvoideae</taxon>
        <taxon>Gossypium</taxon>
    </lineage>
</organism>
<dbReference type="InterPro" id="IPR044730">
    <property type="entry name" value="RNase_H-like_dom_plant"/>
</dbReference>
<reference evidence="2 3" key="1">
    <citation type="journal article" date="2019" name="Genome Biol. Evol.">
        <title>Insights into the evolution of the New World diploid cottons (Gossypium, subgenus Houzingenia) based on genome sequencing.</title>
        <authorList>
            <person name="Grover C.E."/>
            <person name="Arick M.A. 2nd"/>
            <person name="Thrash A."/>
            <person name="Conover J.L."/>
            <person name="Sanders W.S."/>
            <person name="Peterson D.G."/>
            <person name="Frelichowski J.E."/>
            <person name="Scheffler J.A."/>
            <person name="Scheffler B.E."/>
            <person name="Wendel J.F."/>
        </authorList>
    </citation>
    <scope>NUCLEOTIDE SEQUENCE [LARGE SCALE GENOMIC DNA]</scope>
    <source>
        <strain evidence="2">157</strain>
        <tissue evidence="2">Leaf</tissue>
    </source>
</reference>
<comment type="caution">
    <text evidence="2">The sequence shown here is derived from an EMBL/GenBank/DDBJ whole genome shotgun (WGS) entry which is preliminary data.</text>
</comment>
<name>A0A7J8MCQ4_9ROSI</name>
<dbReference type="InterPro" id="IPR053151">
    <property type="entry name" value="RNase_H-like"/>
</dbReference>
<evidence type="ECO:0000259" key="1">
    <source>
        <dbReference type="Pfam" id="PF13456"/>
    </source>
</evidence>
<dbReference type="InterPro" id="IPR036397">
    <property type="entry name" value="RNaseH_sf"/>
</dbReference>
<dbReference type="PANTHER" id="PTHR47723">
    <property type="entry name" value="OS05G0353850 PROTEIN"/>
    <property type="match status" value="1"/>
</dbReference>
<dbReference type="AlphaFoldDB" id="A0A7J8MCQ4"/>
<gene>
    <name evidence="2" type="ORF">Golob_007428</name>
</gene>
<proteinExistence type="predicted"/>
<keyword evidence="3" id="KW-1185">Reference proteome</keyword>
<sequence>MLKEESWSPKDELWKKVWKFQGPTLFAGYAFKDILHVIRDCTLVKEVWKQHFSLASRQVTDAEIKSIRGEPLWILGYNKYLGNCSIIDAELWGILECLKLIQRRGKVKVVIQFDSLEEIKAIHGSVLKASRSALIRRIQCILSQENNWILRYIPREQNQSANFIAKLAFGEKEDL</sequence>
<dbReference type="Gene3D" id="3.30.420.10">
    <property type="entry name" value="Ribonuclease H-like superfamily/Ribonuclease H"/>
    <property type="match status" value="1"/>
</dbReference>
<dbReference type="PANTHER" id="PTHR47723:SF19">
    <property type="entry name" value="POLYNUCLEOTIDYL TRANSFERASE, RIBONUCLEASE H-LIKE SUPERFAMILY PROTEIN"/>
    <property type="match status" value="1"/>
</dbReference>
<evidence type="ECO:0000313" key="3">
    <source>
        <dbReference type="Proteomes" id="UP000593572"/>
    </source>
</evidence>
<dbReference type="InterPro" id="IPR012337">
    <property type="entry name" value="RNaseH-like_sf"/>
</dbReference>
<dbReference type="InterPro" id="IPR002156">
    <property type="entry name" value="RNaseH_domain"/>
</dbReference>
<feature type="domain" description="RNase H type-1" evidence="1">
    <location>
        <begin position="78"/>
        <end position="168"/>
    </location>
</feature>
<accession>A0A7J8MCQ4</accession>
<dbReference type="GO" id="GO:0003676">
    <property type="term" value="F:nucleic acid binding"/>
    <property type="evidence" value="ECO:0007669"/>
    <property type="project" value="InterPro"/>
</dbReference>
<evidence type="ECO:0000313" key="2">
    <source>
        <dbReference type="EMBL" id="MBA0562380.1"/>
    </source>
</evidence>